<dbReference type="eggNOG" id="COG1680">
    <property type="taxonomic scope" value="Bacteria"/>
</dbReference>
<dbReference type="InterPro" id="IPR012338">
    <property type="entry name" value="Beta-lactam/transpept-like"/>
</dbReference>
<dbReference type="PANTHER" id="PTHR43319">
    <property type="entry name" value="BETA-LACTAMASE-RELATED"/>
    <property type="match status" value="1"/>
</dbReference>
<protein>
    <submittedName>
        <fullName evidence="2">Beta-lactamase</fullName>
    </submittedName>
</protein>
<dbReference type="KEGG" id="cwo:Cwoe_2803"/>
<dbReference type="RefSeq" id="WP_012934273.1">
    <property type="nucleotide sequence ID" value="NC_013739.1"/>
</dbReference>
<reference evidence="2 3" key="1">
    <citation type="journal article" date="2010" name="Stand. Genomic Sci.">
        <title>Complete genome sequence of Conexibacter woesei type strain (ID131577).</title>
        <authorList>
            <person name="Pukall R."/>
            <person name="Lapidus A."/>
            <person name="Glavina Del Rio T."/>
            <person name="Copeland A."/>
            <person name="Tice H."/>
            <person name="Cheng J.-F."/>
            <person name="Lucas S."/>
            <person name="Chen F."/>
            <person name="Nolan M."/>
            <person name="Bruce D."/>
            <person name="Goodwin L."/>
            <person name="Pitluck S."/>
            <person name="Mavromatis K."/>
            <person name="Ivanova N."/>
            <person name="Ovchinnikova G."/>
            <person name="Pati A."/>
            <person name="Chen A."/>
            <person name="Palaniappan K."/>
            <person name="Land M."/>
            <person name="Hauser L."/>
            <person name="Chang Y.-J."/>
            <person name="Jeffries C.D."/>
            <person name="Chain P."/>
            <person name="Meincke L."/>
            <person name="Sims D."/>
            <person name="Brettin T."/>
            <person name="Detter J.C."/>
            <person name="Rohde M."/>
            <person name="Goeker M."/>
            <person name="Bristow J."/>
            <person name="Eisen J.A."/>
            <person name="Markowitz V."/>
            <person name="Kyrpides N.C."/>
            <person name="Klenk H.-P."/>
            <person name="Hugenholtz P."/>
        </authorList>
    </citation>
    <scope>NUCLEOTIDE SEQUENCE [LARGE SCALE GENOMIC DNA]</scope>
    <source>
        <strain evidence="3">DSM 14684 / CIP 108061 / JCM 11494 / NBRC 100937 / ID131577</strain>
    </source>
</reference>
<evidence type="ECO:0000259" key="1">
    <source>
        <dbReference type="Pfam" id="PF00144"/>
    </source>
</evidence>
<evidence type="ECO:0000313" key="2">
    <source>
        <dbReference type="EMBL" id="ADB51222.1"/>
    </source>
</evidence>
<dbReference type="InterPro" id="IPR001466">
    <property type="entry name" value="Beta-lactam-related"/>
</dbReference>
<dbReference type="SUPFAM" id="SSF56601">
    <property type="entry name" value="beta-lactamase/transpeptidase-like"/>
    <property type="match status" value="1"/>
</dbReference>
<reference evidence="3" key="2">
    <citation type="submission" date="2010-01" db="EMBL/GenBank/DDBJ databases">
        <title>The complete genome of Conexibacter woesei DSM 14684.</title>
        <authorList>
            <consortium name="US DOE Joint Genome Institute (JGI-PGF)"/>
            <person name="Lucas S."/>
            <person name="Copeland A."/>
            <person name="Lapidus A."/>
            <person name="Glavina del Rio T."/>
            <person name="Dalin E."/>
            <person name="Tice H."/>
            <person name="Bruce D."/>
            <person name="Goodwin L."/>
            <person name="Pitluck S."/>
            <person name="Kyrpides N."/>
            <person name="Mavromatis K."/>
            <person name="Ivanova N."/>
            <person name="Mikhailova N."/>
            <person name="Chertkov O."/>
            <person name="Brettin T."/>
            <person name="Detter J.C."/>
            <person name="Han C."/>
            <person name="Larimer F."/>
            <person name="Land M."/>
            <person name="Hauser L."/>
            <person name="Markowitz V."/>
            <person name="Cheng J.-F."/>
            <person name="Hugenholtz P."/>
            <person name="Woyke T."/>
            <person name="Wu D."/>
            <person name="Pukall R."/>
            <person name="Steenblock K."/>
            <person name="Schneider S."/>
            <person name="Klenk H.-P."/>
            <person name="Eisen J.A."/>
        </authorList>
    </citation>
    <scope>NUCLEOTIDE SEQUENCE [LARGE SCALE GENOMIC DNA]</scope>
    <source>
        <strain evidence="3">DSM 14684 / CIP 108061 / JCM 11494 / NBRC 100937 / ID131577</strain>
    </source>
</reference>
<evidence type="ECO:0000313" key="3">
    <source>
        <dbReference type="Proteomes" id="UP000008229"/>
    </source>
</evidence>
<proteinExistence type="predicted"/>
<dbReference type="Proteomes" id="UP000008229">
    <property type="component" value="Chromosome"/>
</dbReference>
<sequence length="368" mass="38529">MTDIVQGHCEDRFAHVREAFEEGLRGQALGGGAVSVWLDGEPVVELWGGSPTIAEPTPWREDTLSPIQSATKGLAAICVHVMVDRGTIELDRPVADYWPEFAAAGKAAITVRTLLGGLAALVYADAAPPETLFEHEPMARALEQQAPAWEPGTQGAYHSSTFGPLLDELVRRADGRSVAKVFADEVAAPLGLDAHLGVAAADLDRIAETHMPPNPVMAAIFSGDGRLSRAWRPVPHDPEFFSRDAFKQSGNATGGGYVTASALAQLYGTLATGGGPILSPAAVDTLREQQWAGVCGLTDRPMRMALGLSLDDATHPMGGPNGFGHYGLGGSLGAADPDAGLGFGYTTNSLDGDGRCRALVDAVRGSLR</sequence>
<dbReference type="InterPro" id="IPR052907">
    <property type="entry name" value="Beta-lactamase/esterase"/>
</dbReference>
<keyword evidence="3" id="KW-1185">Reference proteome</keyword>
<dbReference type="PANTHER" id="PTHR43319:SF3">
    <property type="entry name" value="BETA-LACTAMASE-RELATED DOMAIN-CONTAINING PROTEIN"/>
    <property type="match status" value="1"/>
</dbReference>
<name>D3FAQ9_CONWI</name>
<feature type="domain" description="Beta-lactamase-related" evidence="1">
    <location>
        <begin position="17"/>
        <end position="352"/>
    </location>
</feature>
<dbReference type="EMBL" id="CP001854">
    <property type="protein sequence ID" value="ADB51222.1"/>
    <property type="molecule type" value="Genomic_DNA"/>
</dbReference>
<dbReference type="Gene3D" id="3.40.710.10">
    <property type="entry name" value="DD-peptidase/beta-lactamase superfamily"/>
    <property type="match status" value="1"/>
</dbReference>
<gene>
    <name evidence="2" type="ordered locus">Cwoe_2803</name>
</gene>
<dbReference type="HOGENOM" id="CLU_035614_3_0_11"/>
<accession>D3FAQ9</accession>
<dbReference type="Pfam" id="PF00144">
    <property type="entry name" value="Beta-lactamase"/>
    <property type="match status" value="1"/>
</dbReference>
<dbReference type="STRING" id="469383.Cwoe_2803"/>
<organism evidence="2 3">
    <name type="scientific">Conexibacter woesei (strain DSM 14684 / CCUG 47730 / CIP 108061 / JCM 11494 / NBRC 100937 / ID131577)</name>
    <dbReference type="NCBI Taxonomy" id="469383"/>
    <lineage>
        <taxon>Bacteria</taxon>
        <taxon>Bacillati</taxon>
        <taxon>Actinomycetota</taxon>
        <taxon>Thermoleophilia</taxon>
        <taxon>Solirubrobacterales</taxon>
        <taxon>Conexibacteraceae</taxon>
        <taxon>Conexibacter</taxon>
    </lineage>
</organism>
<dbReference type="AlphaFoldDB" id="D3FAQ9"/>